<accession>A0A8S1H6W9</accession>
<gene>
    <name evidence="1" type="ORF">CAUJ_LOCUS7056</name>
</gene>
<comment type="caution">
    <text evidence="1">The sequence shown here is derived from an EMBL/GenBank/DDBJ whole genome shotgun (WGS) entry which is preliminary data.</text>
</comment>
<keyword evidence="2" id="KW-1185">Reference proteome</keyword>
<organism evidence="1 2">
    <name type="scientific">Caenorhabditis auriculariae</name>
    <dbReference type="NCBI Taxonomy" id="2777116"/>
    <lineage>
        <taxon>Eukaryota</taxon>
        <taxon>Metazoa</taxon>
        <taxon>Ecdysozoa</taxon>
        <taxon>Nematoda</taxon>
        <taxon>Chromadorea</taxon>
        <taxon>Rhabditida</taxon>
        <taxon>Rhabditina</taxon>
        <taxon>Rhabditomorpha</taxon>
        <taxon>Rhabditoidea</taxon>
        <taxon>Rhabditidae</taxon>
        <taxon>Peloderinae</taxon>
        <taxon>Caenorhabditis</taxon>
    </lineage>
</organism>
<dbReference type="EMBL" id="CAJGYM010000019">
    <property type="protein sequence ID" value="CAD6191137.1"/>
    <property type="molecule type" value="Genomic_DNA"/>
</dbReference>
<sequence>MPYQQNLRRYRGIIAIQNYDREFSFVHLFANCQTACLPASVARNRGYDDTSLCVGDIVVVRIAERNNESDLLKKFYVVELCLVEERRFQQNGRWITGTVVKISHSYGYYLRNEVLGIVGDQDEIFEGLSGWHTYSFKAKTIDRNNSVEEVVYCEGVVVGQHNHSERSRLYIFTKGCRPYTDILAVVPDGCSSSVFPSGTFVSFLMTKSDYNRRSYKKNLRTDYASLRVFNPPDDVASIIEDGEMFIILRRFSTSPFVLWHYWLGNFDDPERILEADKTYAEIKLREFSEPDKPDRNPWVAVLAKLL</sequence>
<evidence type="ECO:0000313" key="1">
    <source>
        <dbReference type="EMBL" id="CAD6191137.1"/>
    </source>
</evidence>
<protein>
    <submittedName>
        <fullName evidence="1">Uncharacterized protein</fullName>
    </submittedName>
</protein>
<proteinExistence type="predicted"/>
<dbReference type="Proteomes" id="UP000835052">
    <property type="component" value="Unassembled WGS sequence"/>
</dbReference>
<name>A0A8S1H6W9_9PELO</name>
<dbReference type="AlphaFoldDB" id="A0A8S1H6W9"/>
<evidence type="ECO:0000313" key="2">
    <source>
        <dbReference type="Proteomes" id="UP000835052"/>
    </source>
</evidence>
<reference evidence="1" key="1">
    <citation type="submission" date="2020-10" db="EMBL/GenBank/DDBJ databases">
        <authorList>
            <person name="Kikuchi T."/>
        </authorList>
    </citation>
    <scope>NUCLEOTIDE SEQUENCE</scope>
    <source>
        <strain evidence="1">NKZ352</strain>
    </source>
</reference>